<name>A0ABS2U314_9ACTN</name>
<evidence type="ECO:0000313" key="2">
    <source>
        <dbReference type="Proteomes" id="UP000749040"/>
    </source>
</evidence>
<comment type="caution">
    <text evidence="1">The sequence shown here is derived from an EMBL/GenBank/DDBJ whole genome shotgun (WGS) entry which is preliminary data.</text>
</comment>
<dbReference type="InterPro" id="IPR044925">
    <property type="entry name" value="His-Me_finger_sf"/>
</dbReference>
<gene>
    <name evidence="1" type="ORF">ITX44_36615</name>
</gene>
<dbReference type="EMBL" id="JADKYB010000030">
    <property type="protein sequence ID" value="MBM9509987.1"/>
    <property type="molecule type" value="Genomic_DNA"/>
</dbReference>
<sequence length="195" mass="22155">MIEKGLCHCGCGNPTKIATRTSTRYGWVKGEPQFYLRGHAAWKESGPKWIINENGCWIWQRALNPEGYGMGTFARLGHPGHHLAHRVLYQEKHGPIPDSILLDHTCHTNDTDCQGGPTCPHRQCVNPDHVEPVTPLENVHRGVLLKATELDIKAVYELRRRGISWRQIAPRFGMTHPPLITRLRKHCEANGLEWP</sequence>
<dbReference type="Proteomes" id="UP000749040">
    <property type="component" value="Unassembled WGS sequence"/>
</dbReference>
<organism evidence="1 2">
    <name type="scientific">Actinacidiphila acididurans</name>
    <dbReference type="NCBI Taxonomy" id="2784346"/>
    <lineage>
        <taxon>Bacteria</taxon>
        <taxon>Bacillati</taxon>
        <taxon>Actinomycetota</taxon>
        <taxon>Actinomycetes</taxon>
        <taxon>Kitasatosporales</taxon>
        <taxon>Streptomycetaceae</taxon>
        <taxon>Actinacidiphila</taxon>
    </lineage>
</organism>
<evidence type="ECO:0000313" key="1">
    <source>
        <dbReference type="EMBL" id="MBM9509987.1"/>
    </source>
</evidence>
<proteinExistence type="predicted"/>
<protein>
    <recommendedName>
        <fullName evidence="3">HNH endonuclease</fullName>
    </recommendedName>
</protein>
<accession>A0ABS2U314</accession>
<reference evidence="1 2" key="1">
    <citation type="submission" date="2021-01" db="EMBL/GenBank/DDBJ databases">
        <title>Streptomyces acididurans sp. nov., isolated from a peat swamp forest soil.</title>
        <authorList>
            <person name="Chantavorakit T."/>
            <person name="Duangmal K."/>
        </authorList>
    </citation>
    <scope>NUCLEOTIDE SEQUENCE [LARGE SCALE GENOMIC DNA]</scope>
    <source>
        <strain evidence="1 2">KK5PA1</strain>
    </source>
</reference>
<keyword evidence="2" id="KW-1185">Reference proteome</keyword>
<dbReference type="SUPFAM" id="SSF54060">
    <property type="entry name" value="His-Me finger endonucleases"/>
    <property type="match status" value="1"/>
</dbReference>
<evidence type="ECO:0008006" key="3">
    <source>
        <dbReference type="Google" id="ProtNLM"/>
    </source>
</evidence>
<dbReference type="RefSeq" id="WP_205363581.1">
    <property type="nucleotide sequence ID" value="NZ_JADKYB010000030.1"/>
</dbReference>